<name>U1R6X1_9BIFI</name>
<dbReference type="EMBL" id="AWSI01000041">
    <property type="protein sequence ID" value="ERH29751.1"/>
    <property type="molecule type" value="Genomic_DNA"/>
</dbReference>
<keyword evidence="2" id="KW-1185">Reference proteome</keyword>
<dbReference type="Proteomes" id="UP000016519">
    <property type="component" value="Unassembled WGS sequence"/>
</dbReference>
<accession>U1R6X1</accession>
<dbReference type="PATRIC" id="fig|1321816.3.peg.1369"/>
<dbReference type="HOGENOM" id="CLU_3228712_0_0_11"/>
<dbReference type="AlphaFoldDB" id="U1R6X1"/>
<sequence length="43" mass="5010">MSNTLKPAVVELHVDTTRVRKLLADIIRLLDEYDEETKQVNQN</sequence>
<reference evidence="1 2" key="1">
    <citation type="submission" date="2013-08" db="EMBL/GenBank/DDBJ databases">
        <authorList>
            <person name="Weinstock G."/>
            <person name="Sodergren E."/>
            <person name="Wylie T."/>
            <person name="Fulton L."/>
            <person name="Fulton R."/>
            <person name="Fronick C."/>
            <person name="O'Laughlin M."/>
            <person name="Godfrey J."/>
            <person name="Miner T."/>
            <person name="Herter B."/>
            <person name="Appelbaum E."/>
            <person name="Cordes M."/>
            <person name="Lek S."/>
            <person name="Wollam A."/>
            <person name="Pepin K.H."/>
            <person name="Palsikar V.B."/>
            <person name="Mitreva M."/>
            <person name="Wilson R.K."/>
        </authorList>
    </citation>
    <scope>NUCLEOTIDE SEQUENCE [LARGE SCALE GENOMIC DNA]</scope>
    <source>
        <strain evidence="1 2">F0580</strain>
    </source>
</reference>
<proteinExistence type="predicted"/>
<evidence type="ECO:0000313" key="2">
    <source>
        <dbReference type="Proteomes" id="UP000016519"/>
    </source>
</evidence>
<comment type="caution">
    <text evidence="1">The sequence shown here is derived from an EMBL/GenBank/DDBJ whole genome shotgun (WGS) entry which is preliminary data.</text>
</comment>
<organism evidence="1 2">
    <name type="scientific">Alloscardovia omnicolens F0580</name>
    <dbReference type="NCBI Taxonomy" id="1321816"/>
    <lineage>
        <taxon>Bacteria</taxon>
        <taxon>Bacillati</taxon>
        <taxon>Actinomycetota</taxon>
        <taxon>Actinomycetes</taxon>
        <taxon>Bifidobacteriales</taxon>
        <taxon>Bifidobacteriaceae</taxon>
        <taxon>Alloscardovia</taxon>
    </lineage>
</organism>
<dbReference type="RefSeq" id="WP_021618662.1">
    <property type="nucleotide sequence ID" value="NZ_KE952646.1"/>
</dbReference>
<gene>
    <name evidence="1" type="ORF">HMPREF9244_01551</name>
</gene>
<protein>
    <submittedName>
        <fullName evidence="1">Uncharacterized protein</fullName>
    </submittedName>
</protein>
<evidence type="ECO:0000313" key="1">
    <source>
        <dbReference type="EMBL" id="ERH29751.1"/>
    </source>
</evidence>